<dbReference type="Pfam" id="PF00578">
    <property type="entry name" value="AhpC-TSA"/>
    <property type="match status" value="1"/>
</dbReference>
<dbReference type="EMBL" id="CP059319">
    <property type="protein sequence ID" value="QTH22258.1"/>
    <property type="molecule type" value="Genomic_DNA"/>
</dbReference>
<evidence type="ECO:0000259" key="1">
    <source>
        <dbReference type="PROSITE" id="PS51352"/>
    </source>
</evidence>
<reference evidence="2" key="2">
    <citation type="submission" date="2021-04" db="EMBL/GenBank/DDBJ databases">
        <title>Isolation and genomic analysis of the ibuprofen-degrading bacterium Sphingomonas strain MPO218.</title>
        <authorList>
            <person name="Aulestia M."/>
            <person name="Flores A."/>
            <person name="Mangas E.L."/>
            <person name="Perez-Pulido A.J."/>
            <person name="Santero E."/>
            <person name="Camacho E.M."/>
        </authorList>
    </citation>
    <scope>NUCLEOTIDE SEQUENCE</scope>
    <source>
        <strain evidence="2">MPO218</strain>
    </source>
</reference>
<dbReference type="GO" id="GO:0016209">
    <property type="term" value="F:antioxidant activity"/>
    <property type="evidence" value="ECO:0007669"/>
    <property type="project" value="InterPro"/>
</dbReference>
<evidence type="ECO:0000313" key="2">
    <source>
        <dbReference type="EMBL" id="QTH22258.1"/>
    </source>
</evidence>
<dbReference type="RefSeq" id="WP_030090259.1">
    <property type="nucleotide sequence ID" value="NZ_CP059319.1"/>
</dbReference>
<organism evidence="2 3">
    <name type="scientific">Rhizorhabdus wittichii</name>
    <dbReference type="NCBI Taxonomy" id="160791"/>
    <lineage>
        <taxon>Bacteria</taxon>
        <taxon>Pseudomonadati</taxon>
        <taxon>Pseudomonadota</taxon>
        <taxon>Alphaproteobacteria</taxon>
        <taxon>Sphingomonadales</taxon>
        <taxon>Sphingomonadaceae</taxon>
        <taxon>Rhizorhabdus</taxon>
    </lineage>
</organism>
<proteinExistence type="predicted"/>
<dbReference type="PANTHER" id="PTHR42852:SF13">
    <property type="entry name" value="PROTEIN DIPZ"/>
    <property type="match status" value="1"/>
</dbReference>
<gene>
    <name evidence="2" type="ORF">HRJ34_01615</name>
</gene>
<dbReference type="Proteomes" id="UP000664914">
    <property type="component" value="Chromosome"/>
</dbReference>
<protein>
    <submittedName>
        <fullName evidence="2">Redoxin domain-containing protein</fullName>
    </submittedName>
</protein>
<accession>A0A975HEE0</accession>
<name>A0A975HEE0_9SPHN</name>
<dbReference type="PROSITE" id="PS51352">
    <property type="entry name" value="THIOREDOXIN_2"/>
    <property type="match status" value="1"/>
</dbReference>
<evidence type="ECO:0000313" key="3">
    <source>
        <dbReference type="Proteomes" id="UP000664914"/>
    </source>
</evidence>
<dbReference type="Gene3D" id="3.40.30.10">
    <property type="entry name" value="Glutaredoxin"/>
    <property type="match status" value="1"/>
</dbReference>
<dbReference type="GO" id="GO:0016491">
    <property type="term" value="F:oxidoreductase activity"/>
    <property type="evidence" value="ECO:0007669"/>
    <property type="project" value="InterPro"/>
</dbReference>
<dbReference type="SUPFAM" id="SSF52833">
    <property type="entry name" value="Thioredoxin-like"/>
    <property type="match status" value="1"/>
</dbReference>
<dbReference type="PANTHER" id="PTHR42852">
    <property type="entry name" value="THIOL:DISULFIDE INTERCHANGE PROTEIN DSBE"/>
    <property type="match status" value="1"/>
</dbReference>
<feature type="domain" description="Thioredoxin" evidence="1">
    <location>
        <begin position="1"/>
        <end position="152"/>
    </location>
</feature>
<dbReference type="InterPro" id="IPR050553">
    <property type="entry name" value="Thioredoxin_ResA/DsbE_sf"/>
</dbReference>
<dbReference type="InterPro" id="IPR000866">
    <property type="entry name" value="AhpC/TSA"/>
</dbReference>
<sequence>MDLRPAPALITSGWLNSPTPLDIPDFRGRVLVIEAFQMLCPGCVEHGLPQIQRVARTFPADQLAVIGLHTVFEHHAAQGTREALAAFAHEYRLGFPIGIDRQDGALPATMTAYGMQGTPTLIVVDRNGFRRFQRFGHIDDLALGSILGTLLAEPVAASAMADPAGGCDATGCAVPPAA</sequence>
<dbReference type="InterPro" id="IPR013766">
    <property type="entry name" value="Thioredoxin_domain"/>
</dbReference>
<dbReference type="AlphaFoldDB" id="A0A975HEE0"/>
<dbReference type="InterPro" id="IPR036249">
    <property type="entry name" value="Thioredoxin-like_sf"/>
</dbReference>
<reference evidence="2" key="1">
    <citation type="submission" date="2020-07" db="EMBL/GenBank/DDBJ databases">
        <authorList>
            <person name="Camacho E."/>
        </authorList>
    </citation>
    <scope>NUCLEOTIDE SEQUENCE</scope>
    <source>
        <strain evidence="2">MPO218</strain>
    </source>
</reference>